<feature type="region of interest" description="Disordered" evidence="1">
    <location>
        <begin position="32"/>
        <end position="61"/>
    </location>
</feature>
<dbReference type="PROSITE" id="PS51257">
    <property type="entry name" value="PROKAR_LIPOPROTEIN"/>
    <property type="match status" value="1"/>
</dbReference>
<sequence length="257" mass="28762">MEMKKIGILALIGLILIGLVAGCVSKTPTQTVTQTQTTTSPAAQGQHGPPEGKGSDFINVGGEGNTSIDTQALKQYIDSIPAEPLTEEEKQGLLWMREEEKLARDVYLTLYEKWKLPIFQNIARSEQTHMDSVKLLLEKYNLPDPVADEVVGKFSNPEIQKLYNELVEKGSKSQIDALKVGAMIEELDIVDLQKWISKTNKQDIITVYENLMKGSRNHLRAFVSQLKNYGVTYEPQYLSKEEYEQIINSPMETGPSG</sequence>
<evidence type="ECO:0000256" key="1">
    <source>
        <dbReference type="SAM" id="MobiDB-lite"/>
    </source>
</evidence>
<dbReference type="Gene3D" id="1.20.1260.10">
    <property type="match status" value="1"/>
</dbReference>
<dbReference type="KEGG" id="ths:TES1_0727"/>
<dbReference type="EMBL" id="CP006965">
    <property type="protein sequence ID" value="AHF80113.1"/>
    <property type="molecule type" value="Genomic_DNA"/>
</dbReference>
<evidence type="ECO:0000313" key="4">
    <source>
        <dbReference type="Proteomes" id="UP000019027"/>
    </source>
</evidence>
<proteinExistence type="predicted"/>
<dbReference type="CDD" id="cd01048">
    <property type="entry name" value="Ferritin_like_AB2"/>
    <property type="match status" value="1"/>
</dbReference>
<feature type="domain" description="DUF2202" evidence="2">
    <location>
        <begin position="89"/>
        <end position="249"/>
    </location>
</feature>
<dbReference type="InterPro" id="IPR009078">
    <property type="entry name" value="Ferritin-like_SF"/>
</dbReference>
<dbReference type="RefSeq" id="WP_394296078.1">
    <property type="nucleotide sequence ID" value="NZ_CP006965.1"/>
</dbReference>
<gene>
    <name evidence="3" type="ORF">TES1_0727</name>
</gene>
<protein>
    <recommendedName>
        <fullName evidence="2">DUF2202 domain-containing protein</fullName>
    </recommendedName>
</protein>
<evidence type="ECO:0000313" key="3">
    <source>
        <dbReference type="EMBL" id="AHF80113.1"/>
    </source>
</evidence>
<dbReference type="InterPro" id="IPR012347">
    <property type="entry name" value="Ferritin-like"/>
</dbReference>
<organism evidence="3 4">
    <name type="scientific">Thermococcus paralvinellae</name>
    <dbReference type="NCBI Taxonomy" id="582419"/>
    <lineage>
        <taxon>Archaea</taxon>
        <taxon>Methanobacteriati</taxon>
        <taxon>Methanobacteriota</taxon>
        <taxon>Thermococci</taxon>
        <taxon>Thermococcales</taxon>
        <taxon>Thermococcaceae</taxon>
        <taxon>Thermococcus</taxon>
    </lineage>
</organism>
<dbReference type="GeneID" id="24906796"/>
<dbReference type="STRING" id="582419.TES1_0727"/>
<dbReference type="Proteomes" id="UP000019027">
    <property type="component" value="Chromosome"/>
</dbReference>
<reference evidence="3 4" key="1">
    <citation type="journal article" date="2014" name="Int. J. Syst. Evol. Microbiol.">
        <title>Thermococcus paralvinellae sp. nov. and Thermococcus cleftensis sp. nov. of hyperthermophilic heterotrophs from deep-sea hydrothermal vents.</title>
        <authorList>
            <person name="Hensley S.A."/>
            <person name="Jung J.H."/>
            <person name="Park C.S."/>
            <person name="Holden J.F."/>
        </authorList>
    </citation>
    <scope>NUCLEOTIDE SEQUENCE [LARGE SCALE GENOMIC DNA]</scope>
    <source>
        <strain evidence="3 4">ES1</strain>
    </source>
</reference>
<dbReference type="InterPro" id="IPR019243">
    <property type="entry name" value="DUF2202"/>
</dbReference>
<name>W0I6T3_9EURY</name>
<dbReference type="HOGENOM" id="CLU_051317_0_0_2"/>
<evidence type="ECO:0000259" key="2">
    <source>
        <dbReference type="Pfam" id="PF09968"/>
    </source>
</evidence>
<keyword evidence="4" id="KW-1185">Reference proteome</keyword>
<dbReference type="Pfam" id="PF09968">
    <property type="entry name" value="DUF2202"/>
    <property type="match status" value="1"/>
</dbReference>
<dbReference type="AlphaFoldDB" id="W0I6T3"/>
<accession>W0I6T3</accession>
<dbReference type="SUPFAM" id="SSF47240">
    <property type="entry name" value="Ferritin-like"/>
    <property type="match status" value="1"/>
</dbReference>